<dbReference type="EMBL" id="MBDO02000372">
    <property type="protein sequence ID" value="RLN56362.1"/>
    <property type="molecule type" value="Genomic_DNA"/>
</dbReference>
<dbReference type="EMBL" id="MBAD02002382">
    <property type="protein sequence ID" value="RLN47942.1"/>
    <property type="molecule type" value="Genomic_DNA"/>
</dbReference>
<organism evidence="3 4">
    <name type="scientific">Phytophthora kernoviae</name>
    <dbReference type="NCBI Taxonomy" id="325452"/>
    <lineage>
        <taxon>Eukaryota</taxon>
        <taxon>Sar</taxon>
        <taxon>Stramenopiles</taxon>
        <taxon>Oomycota</taxon>
        <taxon>Peronosporomycetes</taxon>
        <taxon>Peronosporales</taxon>
        <taxon>Peronosporaceae</taxon>
        <taxon>Phytophthora</taxon>
    </lineage>
</organism>
<dbReference type="Proteomes" id="UP000284657">
    <property type="component" value="Unassembled WGS sequence"/>
</dbReference>
<evidence type="ECO:0000313" key="5">
    <source>
        <dbReference type="Proteomes" id="UP000284657"/>
    </source>
</evidence>
<dbReference type="OrthoDB" id="67573at2759"/>
<dbReference type="Proteomes" id="UP000277300">
    <property type="component" value="Unassembled WGS sequence"/>
</dbReference>
<reference evidence="4 5" key="1">
    <citation type="submission" date="2018-07" db="EMBL/GenBank/DDBJ databases">
        <title>Genome sequencing of oomycete isolates from Chile give support for New Zealand origin for Phytophthora kernoviae and make available the first Nothophytophthora sp. genome.</title>
        <authorList>
            <person name="Studholme D.J."/>
            <person name="Sanfuentes E."/>
            <person name="Panda P."/>
            <person name="Hill R."/>
            <person name="Sambles C."/>
            <person name="Grant M."/>
            <person name="Williams N.M."/>
            <person name="Mcdougal R.L."/>
        </authorList>
    </citation>
    <scope>NUCLEOTIDE SEQUENCE [LARGE SCALE GENOMIC DNA]</scope>
    <source>
        <strain evidence="3">Chile6</strain>
        <strain evidence="2">Chile7</strain>
    </source>
</reference>
<proteinExistence type="predicted"/>
<protein>
    <submittedName>
        <fullName evidence="3">Uncharacterized protein</fullName>
    </submittedName>
</protein>
<feature type="transmembrane region" description="Helical" evidence="1">
    <location>
        <begin position="29"/>
        <end position="51"/>
    </location>
</feature>
<evidence type="ECO:0000256" key="1">
    <source>
        <dbReference type="SAM" id="Phobius"/>
    </source>
</evidence>
<accession>A0A3F2RGG8</accession>
<keyword evidence="1" id="KW-1133">Transmembrane helix</keyword>
<comment type="caution">
    <text evidence="3">The sequence shown here is derived from an EMBL/GenBank/DDBJ whole genome shotgun (WGS) entry which is preliminary data.</text>
</comment>
<feature type="transmembrane region" description="Helical" evidence="1">
    <location>
        <begin position="71"/>
        <end position="90"/>
    </location>
</feature>
<dbReference type="AlphaFoldDB" id="A0A3F2RGG8"/>
<sequence length="109" mass="12053">MDNAMKLNASMLTPPPKSLVHFIKDNSGWTFNLITTHLLFWIVGFPIGLEYGYSSQSYDKKGALPSGPEGSGAYVVTLFVCALCTAVYLARVISYLEWLKPPAPKEHTE</sequence>
<gene>
    <name evidence="2" type="ORF">BBJ29_006782</name>
    <name evidence="3" type="ORF">BBP00_00008043</name>
</gene>
<keyword evidence="1" id="KW-0812">Transmembrane</keyword>
<name>A0A3F2RGG8_9STRA</name>
<evidence type="ECO:0000313" key="3">
    <source>
        <dbReference type="EMBL" id="RLN56362.1"/>
    </source>
</evidence>
<evidence type="ECO:0000313" key="4">
    <source>
        <dbReference type="Proteomes" id="UP000277300"/>
    </source>
</evidence>
<keyword evidence="1" id="KW-0472">Membrane</keyword>
<evidence type="ECO:0000313" key="2">
    <source>
        <dbReference type="EMBL" id="RLN47942.1"/>
    </source>
</evidence>